<dbReference type="EMBL" id="CYZH01000004">
    <property type="protein sequence ID" value="CUN86121.1"/>
    <property type="molecule type" value="Genomic_DNA"/>
</dbReference>
<name>A0A174ABY0_9BACE</name>
<accession>A0A174ABY0</accession>
<gene>
    <name evidence="1" type="ORF">ERS852397_00955</name>
</gene>
<dbReference type="AlphaFoldDB" id="A0A174ABY0"/>
<reference evidence="1 2" key="1">
    <citation type="submission" date="2015-09" db="EMBL/GenBank/DDBJ databases">
        <authorList>
            <consortium name="Pathogen Informatics"/>
        </authorList>
    </citation>
    <scope>NUCLEOTIDE SEQUENCE [LARGE SCALE GENOMIC DNA]</scope>
    <source>
        <strain evidence="1 2">2789STDY5608840</strain>
    </source>
</reference>
<evidence type="ECO:0000313" key="1">
    <source>
        <dbReference type="EMBL" id="CUN86121.1"/>
    </source>
</evidence>
<organism evidence="1 2">
    <name type="scientific">Bacteroides finegoldii</name>
    <dbReference type="NCBI Taxonomy" id="338188"/>
    <lineage>
        <taxon>Bacteria</taxon>
        <taxon>Pseudomonadati</taxon>
        <taxon>Bacteroidota</taxon>
        <taxon>Bacteroidia</taxon>
        <taxon>Bacteroidales</taxon>
        <taxon>Bacteroidaceae</taxon>
        <taxon>Bacteroides</taxon>
    </lineage>
</organism>
<dbReference type="Proteomes" id="UP000095517">
    <property type="component" value="Unassembled WGS sequence"/>
</dbReference>
<sequence length="51" mass="6390">MLYKFYKYKINYFKLFSKKMIEKQTINNHIHRQALYLQYLTFRIGITPNNL</sequence>
<evidence type="ECO:0000313" key="2">
    <source>
        <dbReference type="Proteomes" id="UP000095517"/>
    </source>
</evidence>
<protein>
    <submittedName>
        <fullName evidence="1">Uncharacterized protein</fullName>
    </submittedName>
</protein>
<proteinExistence type="predicted"/>